<dbReference type="Proteomes" id="UP000197424">
    <property type="component" value="Chromosome"/>
</dbReference>
<reference evidence="2" key="1">
    <citation type="submission" date="2017-06" db="EMBL/GenBank/DDBJ databases">
        <title>Whole genome sequence of Laribacter hongkongensis LHGZ1.</title>
        <authorList>
            <person name="Chen D."/>
            <person name="Wu H."/>
            <person name="Chen J."/>
        </authorList>
    </citation>
    <scope>NUCLEOTIDE SEQUENCE [LARGE SCALE GENOMIC DNA]</scope>
    <source>
        <strain evidence="2">LHGZ1</strain>
    </source>
</reference>
<evidence type="ECO:0000313" key="2">
    <source>
        <dbReference type="Proteomes" id="UP000197424"/>
    </source>
</evidence>
<name>A0A248LLP1_9NEIS</name>
<accession>A0A248LLP1</accession>
<evidence type="ECO:0000313" key="1">
    <source>
        <dbReference type="EMBL" id="ASJ25582.1"/>
    </source>
</evidence>
<organism evidence="1 2">
    <name type="scientific">Laribacter hongkongensis</name>
    <dbReference type="NCBI Taxonomy" id="168471"/>
    <lineage>
        <taxon>Bacteria</taxon>
        <taxon>Pseudomonadati</taxon>
        <taxon>Pseudomonadota</taxon>
        <taxon>Betaproteobacteria</taxon>
        <taxon>Neisseriales</taxon>
        <taxon>Aquaspirillaceae</taxon>
        <taxon>Laribacter</taxon>
    </lineage>
</organism>
<proteinExistence type="predicted"/>
<gene>
    <name evidence="1" type="ORF">LHGZ1_2751</name>
</gene>
<dbReference type="EMBL" id="CP022115">
    <property type="protein sequence ID" value="ASJ25582.1"/>
    <property type="molecule type" value="Genomic_DNA"/>
</dbReference>
<sequence length="47" mass="5184">MAVVRSQALVGEARTADHHRVQFAAFGVNTKLGHDDFLSRLNDSTPF</sequence>
<protein>
    <submittedName>
        <fullName evidence="1">Uncharacterized protein</fullName>
    </submittedName>
</protein>
<dbReference type="AlphaFoldDB" id="A0A248LLP1"/>